<comment type="caution">
    <text evidence="2">The sequence shown here is derived from an EMBL/GenBank/DDBJ whole genome shotgun (WGS) entry which is preliminary data.</text>
</comment>
<feature type="transmembrane region" description="Helical" evidence="1">
    <location>
        <begin position="12"/>
        <end position="28"/>
    </location>
</feature>
<accession>A0ABM9WKY6</accession>
<dbReference type="Proteomes" id="UP000016543">
    <property type="component" value="Unassembled WGS sequence"/>
</dbReference>
<dbReference type="EMBL" id="AAMX01000015">
    <property type="protein sequence ID" value="EAQ31525.1"/>
    <property type="molecule type" value="Genomic_DNA"/>
</dbReference>
<gene>
    <name evidence="2" type="ORF">OS145_09570</name>
</gene>
<name>A0ABM9WKY6_9GAMM</name>
<reference evidence="2 3" key="1">
    <citation type="submission" date="2006-01" db="EMBL/GenBank/DDBJ databases">
        <authorList>
            <person name="Brettar I."/>
            <person name="Hofle M."/>
            <person name="Ferriera S."/>
            <person name="Johnson J."/>
            <person name="Kravitz S."/>
            <person name="Halpern A."/>
            <person name="Remington K."/>
            <person name="Beeson K."/>
            <person name="Tran B."/>
            <person name="Rogers Y.-H."/>
            <person name="Friedman R."/>
            <person name="Venter J.C."/>
        </authorList>
    </citation>
    <scope>NUCLEOTIDE SEQUENCE [LARGE SCALE GENOMIC DNA]</scope>
    <source>
        <strain evidence="2 3">OS145</strain>
    </source>
</reference>
<evidence type="ECO:0000313" key="3">
    <source>
        <dbReference type="Proteomes" id="UP000016543"/>
    </source>
</evidence>
<evidence type="ECO:0000313" key="2">
    <source>
        <dbReference type="EMBL" id="EAQ31525.1"/>
    </source>
</evidence>
<proteinExistence type="predicted"/>
<feature type="transmembrane region" description="Helical" evidence="1">
    <location>
        <begin position="48"/>
        <end position="67"/>
    </location>
</feature>
<evidence type="ECO:0000256" key="1">
    <source>
        <dbReference type="SAM" id="Phobius"/>
    </source>
</evidence>
<keyword evidence="3" id="KW-1185">Reference proteome</keyword>
<organism evidence="2 3">
    <name type="scientific">Idiomarina baltica OS145</name>
    <dbReference type="NCBI Taxonomy" id="314276"/>
    <lineage>
        <taxon>Bacteria</taxon>
        <taxon>Pseudomonadati</taxon>
        <taxon>Pseudomonadota</taxon>
        <taxon>Gammaproteobacteria</taxon>
        <taxon>Alteromonadales</taxon>
        <taxon>Idiomarinaceae</taxon>
        <taxon>Idiomarina</taxon>
    </lineage>
</organism>
<keyword evidence="1" id="KW-0472">Membrane</keyword>
<keyword evidence="1" id="KW-0812">Transmembrane</keyword>
<protein>
    <submittedName>
        <fullName evidence="2">Uncharacterized protein</fullName>
    </submittedName>
</protein>
<sequence>MQVIKFKFNHFWFVFLLLFFLSSLYFIWPEKDLVINFYKTGDGTQFEAKMTIGMTLMIFAVFIYMPFRMITEPFFSYWLENNSLFIKKFGKTKEVPLSKMVYVLRKPLWTRFFGAPYMLFYYNDKRYRIPSGFYLSEKDYEYLKTKVDITEQGNLEVKV</sequence>
<keyword evidence="1" id="KW-1133">Transmembrane helix</keyword>